<dbReference type="KEGG" id="sals:SLNWT_1456"/>
<evidence type="ECO:0000313" key="2">
    <source>
        <dbReference type="Proteomes" id="UP000031523"/>
    </source>
</evidence>
<dbReference type="AlphaFoldDB" id="A0A0B5EUV5"/>
<gene>
    <name evidence="1" type="ORF">SLNWT_1456</name>
</gene>
<dbReference type="EMBL" id="CP010519">
    <property type="protein sequence ID" value="AJE81832.1"/>
    <property type="molecule type" value="Genomic_DNA"/>
</dbReference>
<sequence length="46" mass="4867">MHTLHAHSLAGLGSLGTGTSCRTARRLCHAASLYRAITPRSAAFFP</sequence>
<proteinExistence type="predicted"/>
<protein>
    <submittedName>
        <fullName evidence="1">Uncharacterized protein</fullName>
    </submittedName>
</protein>
<dbReference type="Proteomes" id="UP000031523">
    <property type="component" value="Chromosome"/>
</dbReference>
<reference evidence="1 2" key="1">
    <citation type="submission" date="2015-01" db="EMBL/GenBank/DDBJ databases">
        <title>Enhanced salinomycin production by adjusting the supply of polyketide extender units in Streptomyce albus DSM 41398.</title>
        <authorList>
            <person name="Lu C."/>
        </authorList>
    </citation>
    <scope>NUCLEOTIDE SEQUENCE [LARGE SCALE GENOMIC DNA]</scope>
    <source>
        <strain evidence="2">ATCC 21838 / DSM 41398 / FERM P-419 / JCM 4703 / NBRC 107858</strain>
    </source>
</reference>
<name>A0A0B5EUV5_STRA4</name>
<keyword evidence="2" id="KW-1185">Reference proteome</keyword>
<organism evidence="1 2">
    <name type="scientific">Streptomyces albus (strain ATCC 21838 / DSM 41398 / FERM P-419 / JCM 4703 / NBRC 107858)</name>
    <dbReference type="NCBI Taxonomy" id="1081613"/>
    <lineage>
        <taxon>Bacteria</taxon>
        <taxon>Bacillati</taxon>
        <taxon>Actinomycetota</taxon>
        <taxon>Actinomycetes</taxon>
        <taxon>Kitasatosporales</taxon>
        <taxon>Streptomycetaceae</taxon>
        <taxon>Streptomyces</taxon>
    </lineage>
</organism>
<evidence type="ECO:0000313" key="1">
    <source>
        <dbReference type="EMBL" id="AJE81832.1"/>
    </source>
</evidence>
<accession>A0A0B5EUV5</accession>